<evidence type="ECO:0000313" key="3">
    <source>
        <dbReference type="Proteomes" id="UP000183945"/>
    </source>
</evidence>
<keyword evidence="3" id="KW-1185">Reference proteome</keyword>
<evidence type="ECO:0000313" key="2">
    <source>
        <dbReference type="EMBL" id="SHG16599.1"/>
    </source>
</evidence>
<dbReference type="RefSeq" id="WP_072879487.1">
    <property type="nucleotide sequence ID" value="NZ_FQVT01000005.1"/>
</dbReference>
<name>A0A1M5HKV1_SALEC</name>
<dbReference type="OrthoDB" id="1148550at2"/>
<sequence length="239" mass="27073">MKNIKSFLLAFALMLLNITFVQAHALVIDTGKAGEIGKNHEVRVYYSEFEDRSLEKVADWYSNVADFQLWLVKPTGERIQLKTETGDDVYRANFTPKEQGIHRLEISHIAEDPGDGTDYQFNAFAQVIVGSKKETSVVTAESPELILLEDFESKQPGKKQLKTYFKGKLKEGVTVTIFYPSGKTEDLKSNVAGIVEVDFSEKGNYFFEATTYHPEEKGNTQKAPYKSVWRVATQKLVQE</sequence>
<protein>
    <recommendedName>
        <fullName evidence="4">GH25 family protein</fullName>
    </recommendedName>
</protein>
<dbReference type="AlphaFoldDB" id="A0A1M5HKV1"/>
<dbReference type="EMBL" id="FQVT01000005">
    <property type="protein sequence ID" value="SHG16599.1"/>
    <property type="molecule type" value="Genomic_DNA"/>
</dbReference>
<evidence type="ECO:0000256" key="1">
    <source>
        <dbReference type="SAM" id="SignalP"/>
    </source>
</evidence>
<feature type="signal peptide" evidence="1">
    <location>
        <begin position="1"/>
        <end position="23"/>
    </location>
</feature>
<gene>
    <name evidence="2" type="ORF">SAMN05444483_105194</name>
</gene>
<organism evidence="2 3">
    <name type="scientific">Salegentibacter echinorum</name>
    <dbReference type="NCBI Taxonomy" id="1073325"/>
    <lineage>
        <taxon>Bacteria</taxon>
        <taxon>Pseudomonadati</taxon>
        <taxon>Bacteroidota</taxon>
        <taxon>Flavobacteriia</taxon>
        <taxon>Flavobacteriales</taxon>
        <taxon>Flavobacteriaceae</taxon>
        <taxon>Salegentibacter</taxon>
    </lineage>
</organism>
<keyword evidence="1" id="KW-0732">Signal</keyword>
<feature type="chain" id="PRO_5012138220" description="GH25 family protein" evidence="1">
    <location>
        <begin position="24"/>
        <end position="239"/>
    </location>
</feature>
<accession>A0A1M5HKV1</accession>
<evidence type="ECO:0008006" key="4">
    <source>
        <dbReference type="Google" id="ProtNLM"/>
    </source>
</evidence>
<reference evidence="3" key="1">
    <citation type="submission" date="2016-11" db="EMBL/GenBank/DDBJ databases">
        <authorList>
            <person name="Varghese N."/>
            <person name="Submissions S."/>
        </authorList>
    </citation>
    <scope>NUCLEOTIDE SEQUENCE [LARGE SCALE GENOMIC DNA]</scope>
    <source>
        <strain evidence="3">DSM 24579</strain>
    </source>
</reference>
<dbReference type="Proteomes" id="UP000183945">
    <property type="component" value="Unassembled WGS sequence"/>
</dbReference>
<proteinExistence type="predicted"/>
<dbReference type="STRING" id="1073325.SAMN05444483_105194"/>